<organism evidence="1 2">
    <name type="scientific">Solanum tuberosum</name>
    <name type="common">Potato</name>
    <dbReference type="NCBI Taxonomy" id="4113"/>
    <lineage>
        <taxon>Eukaryota</taxon>
        <taxon>Viridiplantae</taxon>
        <taxon>Streptophyta</taxon>
        <taxon>Embryophyta</taxon>
        <taxon>Tracheophyta</taxon>
        <taxon>Spermatophyta</taxon>
        <taxon>Magnoliopsida</taxon>
        <taxon>eudicotyledons</taxon>
        <taxon>Gunneridae</taxon>
        <taxon>Pentapetalae</taxon>
        <taxon>asterids</taxon>
        <taxon>lamiids</taxon>
        <taxon>Solanales</taxon>
        <taxon>Solanaceae</taxon>
        <taxon>Solanoideae</taxon>
        <taxon>Solaneae</taxon>
        <taxon>Solanum</taxon>
    </lineage>
</organism>
<reference evidence="1 2" key="1">
    <citation type="journal article" date="2021" name="bioRxiv">
        <title>Chromosome-scale and haplotype-resolved genome assembly of a tetraploid potato cultivar.</title>
        <authorList>
            <person name="Sun H."/>
            <person name="Jiao W.-B."/>
            <person name="Krause K."/>
            <person name="Campoy J.A."/>
            <person name="Goel M."/>
            <person name="Folz-Donahue K."/>
            <person name="Kukat C."/>
            <person name="Huettel B."/>
            <person name="Schneeberger K."/>
        </authorList>
    </citation>
    <scope>NUCLEOTIDE SEQUENCE [LARGE SCALE GENOMIC DNA]</scope>
    <source>
        <strain evidence="1">SolTubOtavaFocal</strain>
        <tissue evidence="1">Leaves</tissue>
    </source>
</reference>
<gene>
    <name evidence="1" type="ORF">KY290_032381</name>
</gene>
<dbReference type="Proteomes" id="UP000826656">
    <property type="component" value="Unassembled WGS sequence"/>
</dbReference>
<name>A0ABQ7UBZ7_SOLTU</name>
<protein>
    <submittedName>
        <fullName evidence="1">Uncharacterized protein</fullName>
    </submittedName>
</protein>
<evidence type="ECO:0000313" key="1">
    <source>
        <dbReference type="EMBL" id="KAH0744388.1"/>
    </source>
</evidence>
<accession>A0ABQ7UBZ7</accession>
<evidence type="ECO:0000313" key="2">
    <source>
        <dbReference type="Proteomes" id="UP000826656"/>
    </source>
</evidence>
<dbReference type="EMBL" id="JAIVGD010000023">
    <property type="protein sequence ID" value="KAH0744388.1"/>
    <property type="molecule type" value="Genomic_DNA"/>
</dbReference>
<proteinExistence type="predicted"/>
<sequence>MIYIPLVPITVNRFASRHNPGLLESICFWNEKLLSELRLLRERYVNILGFPFQNVDVSSGLKDAKDDAGDPESRHKGMLETENLVNELKKYAVTISWEGMFHVRDANQEGGVVAFTGATISTDADLLA</sequence>
<comment type="caution">
    <text evidence="1">The sequence shown here is derived from an EMBL/GenBank/DDBJ whole genome shotgun (WGS) entry which is preliminary data.</text>
</comment>
<keyword evidence="2" id="KW-1185">Reference proteome</keyword>